<dbReference type="GO" id="GO:0009099">
    <property type="term" value="P:L-valine biosynthetic process"/>
    <property type="evidence" value="ECO:0007669"/>
    <property type="project" value="TreeGrafter"/>
</dbReference>
<feature type="domain" description="Thiamine pyrophosphate enzyme N-terminal TPP-binding" evidence="7">
    <location>
        <begin position="7"/>
        <end position="120"/>
    </location>
</feature>
<accession>A0A5B0DWA8</accession>
<evidence type="ECO:0000259" key="6">
    <source>
        <dbReference type="Pfam" id="PF02775"/>
    </source>
</evidence>
<keyword evidence="9" id="KW-1185">Reference proteome</keyword>
<comment type="cofactor">
    <cofactor evidence="1">
        <name>thiamine diphosphate</name>
        <dbReference type="ChEBI" id="CHEBI:58937"/>
    </cofactor>
</comment>
<dbReference type="InterPro" id="IPR011766">
    <property type="entry name" value="TPP_enzyme_TPP-bd"/>
</dbReference>
<dbReference type="GO" id="GO:0009097">
    <property type="term" value="P:isoleucine biosynthetic process"/>
    <property type="evidence" value="ECO:0007669"/>
    <property type="project" value="TreeGrafter"/>
</dbReference>
<dbReference type="Pfam" id="PF00205">
    <property type="entry name" value="TPP_enzyme_M"/>
    <property type="match status" value="1"/>
</dbReference>
<dbReference type="Pfam" id="PF02775">
    <property type="entry name" value="TPP_enzyme_C"/>
    <property type="match status" value="1"/>
</dbReference>
<evidence type="ECO:0000259" key="7">
    <source>
        <dbReference type="Pfam" id="PF02776"/>
    </source>
</evidence>
<dbReference type="SUPFAM" id="SSF52467">
    <property type="entry name" value="DHS-like NAD/FAD-binding domain"/>
    <property type="match status" value="1"/>
</dbReference>
<evidence type="ECO:0000256" key="1">
    <source>
        <dbReference type="ARBA" id="ARBA00001964"/>
    </source>
</evidence>
<dbReference type="RefSeq" id="WP_149300764.1">
    <property type="nucleotide sequence ID" value="NZ_VTWH01000003.1"/>
</dbReference>
<organism evidence="8 9">
    <name type="scientific">Aureimonas fodinaquatilis</name>
    <dbReference type="NCBI Taxonomy" id="2565783"/>
    <lineage>
        <taxon>Bacteria</taxon>
        <taxon>Pseudomonadati</taxon>
        <taxon>Pseudomonadota</taxon>
        <taxon>Alphaproteobacteria</taxon>
        <taxon>Hyphomicrobiales</taxon>
        <taxon>Aurantimonadaceae</taxon>
        <taxon>Aureimonas</taxon>
    </lineage>
</organism>
<feature type="domain" description="Thiamine pyrophosphate enzyme central" evidence="5">
    <location>
        <begin position="195"/>
        <end position="334"/>
    </location>
</feature>
<dbReference type="EMBL" id="VTWH01000003">
    <property type="protein sequence ID" value="KAA0969479.1"/>
    <property type="molecule type" value="Genomic_DNA"/>
</dbReference>
<dbReference type="InterPro" id="IPR045229">
    <property type="entry name" value="TPP_enz"/>
</dbReference>
<reference evidence="8 9" key="1">
    <citation type="submission" date="2019-08" db="EMBL/GenBank/DDBJ databases">
        <title>Aureimonas fodiniaquatilis sp. nov., isolated from a coal mine wastewater.</title>
        <authorList>
            <person name="Kim W."/>
        </authorList>
    </citation>
    <scope>NUCLEOTIDE SEQUENCE [LARGE SCALE GENOMIC DNA]</scope>
    <source>
        <strain evidence="8 9">CAU 1482</strain>
    </source>
</reference>
<feature type="domain" description="Thiamine pyrophosphate enzyme TPP-binding" evidence="6">
    <location>
        <begin position="403"/>
        <end position="549"/>
    </location>
</feature>
<dbReference type="SUPFAM" id="SSF52518">
    <property type="entry name" value="Thiamin diphosphate-binding fold (THDP-binding)"/>
    <property type="match status" value="2"/>
</dbReference>
<dbReference type="NCBIfam" id="NF004772">
    <property type="entry name" value="PRK06112.1"/>
    <property type="match status" value="1"/>
</dbReference>
<dbReference type="InterPro" id="IPR029061">
    <property type="entry name" value="THDP-binding"/>
</dbReference>
<dbReference type="PROSITE" id="PS00187">
    <property type="entry name" value="TPP_ENZYMES"/>
    <property type="match status" value="1"/>
</dbReference>
<keyword evidence="3 4" id="KW-0786">Thiamine pyrophosphate</keyword>
<evidence type="ECO:0000256" key="3">
    <source>
        <dbReference type="ARBA" id="ARBA00023052"/>
    </source>
</evidence>
<dbReference type="GO" id="GO:0050660">
    <property type="term" value="F:flavin adenine dinucleotide binding"/>
    <property type="evidence" value="ECO:0007669"/>
    <property type="project" value="TreeGrafter"/>
</dbReference>
<gene>
    <name evidence="8" type="ORF">FPY71_13130</name>
</gene>
<comment type="similarity">
    <text evidence="2 4">Belongs to the TPP enzyme family.</text>
</comment>
<dbReference type="CDD" id="cd00568">
    <property type="entry name" value="TPP_enzymes"/>
    <property type="match status" value="1"/>
</dbReference>
<dbReference type="Pfam" id="PF02776">
    <property type="entry name" value="TPP_enzyme_N"/>
    <property type="match status" value="1"/>
</dbReference>
<sequence length="575" mass="60623">MSTTKPTVAQAIAQALARHGVEVIFGQSLPSAVILAAEAIGIRQIAYRQENMGGTMADGFARISGKVGVVAAQNGPAATLLVPPLAEALKASVPIVALVQEVERHQVDKNAFQELDHIALFASCAKWTRRIGTADRVEDYVDAAFIAATSGRPGPAVLLLPADLLREEVVASDHVRRANLGVWPLDRSRPADALVQDAASMIAAAKFPVVMAGGGVLSADASAVLARLQDLASLPVFTTNMGKGAVDEMHPLSCGVLGALVGPTALGRFTKDILGDADLILQVGTRNNQNGTDSWRLVKPGTSIIQIDVDPQEIGRNYEAVRLVGDAAATLEALTQALASCDLDARAESRPSIEARIAKAWNDFETVRAPLATADTSPLRPERVMAELQKLLTAQTIVAADASYSSMWVAGQLRGAHAGMRFITPRGLAGLGWGLPLAMGAKIARPDAPVVALVGDGGFAHSWAELETMVRMDVPLTIILLNNGILGFQKDAETVKFDAYTSACHFKPVDHAAIARACGCEGVRVESAEDLPFRLREALASSRPTLVEVMTDPGAHPPISLFAGKLDPMVELPGQ</sequence>
<dbReference type="Gene3D" id="3.40.50.1220">
    <property type="entry name" value="TPP-binding domain"/>
    <property type="match status" value="1"/>
</dbReference>
<dbReference type="AlphaFoldDB" id="A0A5B0DWA8"/>
<evidence type="ECO:0000259" key="5">
    <source>
        <dbReference type="Pfam" id="PF00205"/>
    </source>
</evidence>
<dbReference type="InterPro" id="IPR029035">
    <property type="entry name" value="DHS-like_NAD/FAD-binding_dom"/>
</dbReference>
<evidence type="ECO:0000256" key="4">
    <source>
        <dbReference type="RuleBase" id="RU362132"/>
    </source>
</evidence>
<dbReference type="Proteomes" id="UP000324738">
    <property type="component" value="Unassembled WGS sequence"/>
</dbReference>
<dbReference type="GO" id="GO:0030976">
    <property type="term" value="F:thiamine pyrophosphate binding"/>
    <property type="evidence" value="ECO:0007669"/>
    <property type="project" value="InterPro"/>
</dbReference>
<protein>
    <submittedName>
        <fullName evidence="8">Acetolactate synthase catalytic subunit</fullName>
    </submittedName>
</protein>
<evidence type="ECO:0000256" key="2">
    <source>
        <dbReference type="ARBA" id="ARBA00007812"/>
    </source>
</evidence>
<dbReference type="PANTHER" id="PTHR18968">
    <property type="entry name" value="THIAMINE PYROPHOSPHATE ENZYMES"/>
    <property type="match status" value="1"/>
</dbReference>
<dbReference type="InterPro" id="IPR012000">
    <property type="entry name" value="Thiamin_PyroP_enz_cen_dom"/>
</dbReference>
<name>A0A5B0DWA8_9HYPH</name>
<dbReference type="GO" id="GO:0005948">
    <property type="term" value="C:acetolactate synthase complex"/>
    <property type="evidence" value="ECO:0007669"/>
    <property type="project" value="TreeGrafter"/>
</dbReference>
<proteinExistence type="inferred from homology"/>
<comment type="caution">
    <text evidence="8">The sequence shown here is derived from an EMBL/GenBank/DDBJ whole genome shotgun (WGS) entry which is preliminary data.</text>
</comment>
<dbReference type="InterPro" id="IPR012001">
    <property type="entry name" value="Thiamin_PyroP_enz_TPP-bd_dom"/>
</dbReference>
<dbReference type="GO" id="GO:0000287">
    <property type="term" value="F:magnesium ion binding"/>
    <property type="evidence" value="ECO:0007669"/>
    <property type="project" value="InterPro"/>
</dbReference>
<dbReference type="GO" id="GO:0003984">
    <property type="term" value="F:acetolactate synthase activity"/>
    <property type="evidence" value="ECO:0007669"/>
    <property type="project" value="TreeGrafter"/>
</dbReference>
<dbReference type="InterPro" id="IPR000399">
    <property type="entry name" value="TPP-bd_CS"/>
</dbReference>
<dbReference type="CDD" id="cd07035">
    <property type="entry name" value="TPP_PYR_POX_like"/>
    <property type="match status" value="1"/>
</dbReference>
<evidence type="ECO:0000313" key="9">
    <source>
        <dbReference type="Proteomes" id="UP000324738"/>
    </source>
</evidence>
<dbReference type="PANTHER" id="PTHR18968:SF13">
    <property type="entry name" value="ACETOLACTATE SYNTHASE CATALYTIC SUBUNIT, MITOCHONDRIAL"/>
    <property type="match status" value="1"/>
</dbReference>
<dbReference type="Gene3D" id="3.40.50.970">
    <property type="match status" value="2"/>
</dbReference>
<evidence type="ECO:0000313" key="8">
    <source>
        <dbReference type="EMBL" id="KAA0969479.1"/>
    </source>
</evidence>
<dbReference type="OrthoDB" id="4494979at2"/>